<dbReference type="PANTHER" id="PTHR46401">
    <property type="entry name" value="GLYCOSYLTRANSFERASE WBBK-RELATED"/>
    <property type="match status" value="1"/>
</dbReference>
<gene>
    <name evidence="3" type="ORF">HMPREF3185_01132</name>
</gene>
<evidence type="ECO:0000256" key="1">
    <source>
        <dbReference type="ARBA" id="ARBA00022679"/>
    </source>
</evidence>
<dbReference type="InterPro" id="IPR001296">
    <property type="entry name" value="Glyco_trans_1"/>
</dbReference>
<dbReference type="RefSeq" id="WP_060935437.1">
    <property type="nucleotide sequence ID" value="NZ_KQ960446.1"/>
</dbReference>
<dbReference type="Pfam" id="PF00534">
    <property type="entry name" value="Glycos_transf_1"/>
    <property type="match status" value="1"/>
</dbReference>
<evidence type="ECO:0000313" key="4">
    <source>
        <dbReference type="Proteomes" id="UP000070224"/>
    </source>
</evidence>
<dbReference type="STRING" id="322095.HMPREF3185_01132"/>
<dbReference type="OrthoDB" id="9801609at2"/>
<dbReference type="Proteomes" id="UP000070224">
    <property type="component" value="Unassembled WGS sequence"/>
</dbReference>
<dbReference type="EMBL" id="LSDK01000076">
    <property type="protein sequence ID" value="KXB76195.1"/>
    <property type="molecule type" value="Genomic_DNA"/>
</dbReference>
<organism evidence="3 4">
    <name type="scientific">Porphyromonas somerae</name>
    <dbReference type="NCBI Taxonomy" id="322095"/>
    <lineage>
        <taxon>Bacteria</taxon>
        <taxon>Pseudomonadati</taxon>
        <taxon>Bacteroidota</taxon>
        <taxon>Bacteroidia</taxon>
        <taxon>Bacteroidales</taxon>
        <taxon>Porphyromonadaceae</taxon>
        <taxon>Porphyromonas</taxon>
    </lineage>
</organism>
<dbReference type="Gene3D" id="3.40.50.2000">
    <property type="entry name" value="Glycogen Phosphorylase B"/>
    <property type="match status" value="1"/>
</dbReference>
<dbReference type="AlphaFoldDB" id="A0A134B8C5"/>
<sequence length="383" mass="43979">MKQIVISAVNLRKGGTLTILRQCLAFLSEWAPEYGYHVTALVHKQELADYPNIQYIELPWAIDGWGKRLWCEYVTMGKISRELGPIDLWLSLHDTTPRVQAHRQAVYCQTSFPFLHWRLRDFRFDKKIPLFAMFTRFAYRIGIRRNRYLIVQQQWLREGFSKMFGLSEDRFIVAPPQREQLPPRESTIQSEGHRFTFLFAATADAHKNFELLTEATRILELRVGVEVFRTVLTIDGTENKYAQWLHSTWGNVRSLDFAGFMSRDKLQETYAGTDCLVFPSRIETWGLPISEFLPYDRPMLLSDLPFAHETAAGASAVGFFDSSSAVALADAMERVLQGDHTRLKPVPQRPLQAPSARSWSELFELLLSDAGATQPNSFTQPTP</sequence>
<comment type="caution">
    <text evidence="3">The sequence shown here is derived from an EMBL/GenBank/DDBJ whole genome shotgun (WGS) entry which is preliminary data.</text>
</comment>
<dbReference type="CDD" id="cd03809">
    <property type="entry name" value="GT4_MtfB-like"/>
    <property type="match status" value="1"/>
</dbReference>
<dbReference type="GO" id="GO:0009103">
    <property type="term" value="P:lipopolysaccharide biosynthetic process"/>
    <property type="evidence" value="ECO:0007669"/>
    <property type="project" value="TreeGrafter"/>
</dbReference>
<evidence type="ECO:0000313" key="3">
    <source>
        <dbReference type="EMBL" id="KXB76195.1"/>
    </source>
</evidence>
<dbReference type="PANTHER" id="PTHR46401:SF2">
    <property type="entry name" value="GLYCOSYLTRANSFERASE WBBK-RELATED"/>
    <property type="match status" value="1"/>
</dbReference>
<proteinExistence type="predicted"/>
<protein>
    <submittedName>
        <fullName evidence="3">Glycosyltransferase, group 1 family protein</fullName>
    </submittedName>
</protein>
<accession>A0A134B8C5</accession>
<dbReference type="PATRIC" id="fig|322095.3.peg.1116"/>
<keyword evidence="1 3" id="KW-0808">Transferase</keyword>
<keyword evidence="4" id="KW-1185">Reference proteome</keyword>
<feature type="domain" description="Glycosyl transferase family 1" evidence="2">
    <location>
        <begin position="192"/>
        <end position="342"/>
    </location>
</feature>
<name>A0A134B8C5_9PORP</name>
<dbReference type="SUPFAM" id="SSF53756">
    <property type="entry name" value="UDP-Glycosyltransferase/glycogen phosphorylase"/>
    <property type="match status" value="1"/>
</dbReference>
<dbReference type="GO" id="GO:0016757">
    <property type="term" value="F:glycosyltransferase activity"/>
    <property type="evidence" value="ECO:0007669"/>
    <property type="project" value="InterPro"/>
</dbReference>
<reference evidence="4" key="1">
    <citation type="submission" date="2016-01" db="EMBL/GenBank/DDBJ databases">
        <authorList>
            <person name="Mitreva M."/>
            <person name="Pepin K.H."/>
            <person name="Mihindukulasuriya K.A."/>
            <person name="Fulton R."/>
            <person name="Fronick C."/>
            <person name="O'Laughlin M."/>
            <person name="Miner T."/>
            <person name="Herter B."/>
            <person name="Rosa B.A."/>
            <person name="Cordes M."/>
            <person name="Tomlinson C."/>
            <person name="Wollam A."/>
            <person name="Palsikar V.B."/>
            <person name="Mardis E.R."/>
            <person name="Wilson R.K."/>
        </authorList>
    </citation>
    <scope>NUCLEOTIDE SEQUENCE [LARGE SCALE GENOMIC DNA]</scope>
    <source>
        <strain evidence="4">KA00683</strain>
    </source>
</reference>
<evidence type="ECO:0000259" key="2">
    <source>
        <dbReference type="Pfam" id="PF00534"/>
    </source>
</evidence>